<evidence type="ECO:0000313" key="2">
    <source>
        <dbReference type="Proteomes" id="UP000295345"/>
    </source>
</evidence>
<protein>
    <submittedName>
        <fullName evidence="1">GNAT family N-acetyltransferase</fullName>
    </submittedName>
</protein>
<gene>
    <name evidence="1" type="ORF">E1283_22195</name>
</gene>
<comment type="caution">
    <text evidence="1">The sequence shown here is derived from an EMBL/GenBank/DDBJ whole genome shotgun (WGS) entry which is preliminary data.</text>
</comment>
<dbReference type="Proteomes" id="UP000295345">
    <property type="component" value="Unassembled WGS sequence"/>
</dbReference>
<dbReference type="EMBL" id="SMKI01000255">
    <property type="protein sequence ID" value="TDC72278.1"/>
    <property type="molecule type" value="Genomic_DNA"/>
</dbReference>
<name>A0A4R4T5G4_9ACTN</name>
<dbReference type="AlphaFoldDB" id="A0A4R4T5G4"/>
<feature type="non-terminal residue" evidence="1">
    <location>
        <position position="57"/>
    </location>
</feature>
<organism evidence="1 2">
    <name type="scientific">Streptomyces hainanensis</name>
    <dbReference type="NCBI Taxonomy" id="402648"/>
    <lineage>
        <taxon>Bacteria</taxon>
        <taxon>Bacillati</taxon>
        <taxon>Actinomycetota</taxon>
        <taxon>Actinomycetes</taxon>
        <taxon>Kitasatosporales</taxon>
        <taxon>Streptomycetaceae</taxon>
        <taxon>Streptomyces</taxon>
    </lineage>
</organism>
<keyword evidence="2" id="KW-1185">Reference proteome</keyword>
<accession>A0A4R4T5G4</accession>
<evidence type="ECO:0000313" key="1">
    <source>
        <dbReference type="EMBL" id="TDC72278.1"/>
    </source>
</evidence>
<sequence length="57" mass="6583">MTWTFSRDLDAFLDEAGPFLRARPAENTVFLTVTDTLRSAGLGMYGERAPRFGWWRE</sequence>
<reference evidence="1 2" key="1">
    <citation type="submission" date="2019-03" db="EMBL/GenBank/DDBJ databases">
        <title>Draft genome sequences of novel Actinobacteria.</title>
        <authorList>
            <person name="Sahin N."/>
            <person name="Ay H."/>
            <person name="Saygin H."/>
        </authorList>
    </citation>
    <scope>NUCLEOTIDE SEQUENCE [LARGE SCALE GENOMIC DNA]</scope>
    <source>
        <strain evidence="1 2">DSM 41900</strain>
    </source>
</reference>
<proteinExistence type="predicted"/>
<keyword evidence="1" id="KW-0808">Transferase</keyword>
<dbReference type="GO" id="GO:0016740">
    <property type="term" value="F:transferase activity"/>
    <property type="evidence" value="ECO:0007669"/>
    <property type="project" value="UniProtKB-KW"/>
</dbReference>